<dbReference type="CDD" id="cd03230">
    <property type="entry name" value="ABC_DR_subfamily_A"/>
    <property type="match status" value="1"/>
</dbReference>
<dbReference type="PANTHER" id="PTHR42711:SF5">
    <property type="entry name" value="ABC TRANSPORTER ATP-BINDING PROTEIN NATA"/>
    <property type="match status" value="1"/>
</dbReference>
<accession>A0A2P8DEH0</accession>
<keyword evidence="9" id="KW-1185">Reference proteome</keyword>
<keyword evidence="6" id="KW-0046">Antibiotic resistance</keyword>
<comment type="similarity">
    <text evidence="2">Belongs to the ABC transporter superfamily.</text>
</comment>
<dbReference type="InterPro" id="IPR003439">
    <property type="entry name" value="ABC_transporter-like_ATP-bd"/>
</dbReference>
<name>A0A2P8DEH0_9ACTN</name>
<evidence type="ECO:0000256" key="1">
    <source>
        <dbReference type="ARBA" id="ARBA00004202"/>
    </source>
</evidence>
<evidence type="ECO:0000313" key="8">
    <source>
        <dbReference type="EMBL" id="PSK95620.1"/>
    </source>
</evidence>
<evidence type="ECO:0000259" key="7">
    <source>
        <dbReference type="PROSITE" id="PS50893"/>
    </source>
</evidence>
<dbReference type="Pfam" id="PF00005">
    <property type="entry name" value="ABC_tran"/>
    <property type="match status" value="1"/>
</dbReference>
<keyword evidence="3" id="KW-0813">Transport</keyword>
<feature type="domain" description="ABC transporter" evidence="7">
    <location>
        <begin position="9"/>
        <end position="234"/>
    </location>
</feature>
<dbReference type="RefSeq" id="WP_106584558.1">
    <property type="nucleotide sequence ID" value="NZ_PYGA01000014.1"/>
</dbReference>
<keyword evidence="5 8" id="KW-0067">ATP-binding</keyword>
<dbReference type="PANTHER" id="PTHR42711">
    <property type="entry name" value="ABC TRANSPORTER ATP-BINDING PROTEIN"/>
    <property type="match status" value="1"/>
</dbReference>
<gene>
    <name evidence="8" type="ORF">CLV63_11453</name>
</gene>
<proteinExistence type="inferred from homology"/>
<evidence type="ECO:0000256" key="2">
    <source>
        <dbReference type="ARBA" id="ARBA00005417"/>
    </source>
</evidence>
<keyword evidence="4" id="KW-0547">Nucleotide-binding</keyword>
<evidence type="ECO:0000256" key="6">
    <source>
        <dbReference type="ARBA" id="ARBA00023251"/>
    </source>
</evidence>
<comment type="subcellular location">
    <subcellularLocation>
        <location evidence="1">Cell membrane</location>
        <topology evidence="1">Peripheral membrane protein</topology>
    </subcellularLocation>
</comment>
<dbReference type="PROSITE" id="PS00211">
    <property type="entry name" value="ABC_TRANSPORTER_1"/>
    <property type="match status" value="1"/>
</dbReference>
<reference evidence="8 9" key="1">
    <citation type="submission" date="2018-03" db="EMBL/GenBank/DDBJ databases">
        <title>Genomic Encyclopedia of Archaeal and Bacterial Type Strains, Phase II (KMG-II): from individual species to whole genera.</title>
        <authorList>
            <person name="Goeker M."/>
        </authorList>
    </citation>
    <scope>NUCLEOTIDE SEQUENCE [LARGE SCALE GENOMIC DNA]</scope>
    <source>
        <strain evidence="8 9">DSM 45312</strain>
    </source>
</reference>
<evidence type="ECO:0000256" key="5">
    <source>
        <dbReference type="ARBA" id="ARBA00022840"/>
    </source>
</evidence>
<dbReference type="EMBL" id="PYGA01000014">
    <property type="protein sequence ID" value="PSK95620.1"/>
    <property type="molecule type" value="Genomic_DNA"/>
</dbReference>
<evidence type="ECO:0000256" key="3">
    <source>
        <dbReference type="ARBA" id="ARBA00022448"/>
    </source>
</evidence>
<evidence type="ECO:0000313" key="9">
    <source>
        <dbReference type="Proteomes" id="UP000240542"/>
    </source>
</evidence>
<dbReference type="GO" id="GO:0005524">
    <property type="term" value="F:ATP binding"/>
    <property type="evidence" value="ECO:0007669"/>
    <property type="project" value="UniProtKB-KW"/>
</dbReference>
<dbReference type="Gene3D" id="3.40.50.300">
    <property type="entry name" value="P-loop containing nucleotide triphosphate hydrolases"/>
    <property type="match status" value="1"/>
</dbReference>
<dbReference type="SMART" id="SM00382">
    <property type="entry name" value="AAA"/>
    <property type="match status" value="1"/>
</dbReference>
<comment type="caution">
    <text evidence="8">The sequence shown here is derived from an EMBL/GenBank/DDBJ whole genome shotgun (WGS) entry which is preliminary data.</text>
</comment>
<dbReference type="OrthoDB" id="3452254at2"/>
<dbReference type="Proteomes" id="UP000240542">
    <property type="component" value="Unassembled WGS sequence"/>
</dbReference>
<protein>
    <submittedName>
        <fullName evidence="8">ABC-2 type transport system ATP-binding protein</fullName>
    </submittedName>
</protein>
<dbReference type="GO" id="GO:0005886">
    <property type="term" value="C:plasma membrane"/>
    <property type="evidence" value="ECO:0007669"/>
    <property type="project" value="UniProtKB-SubCell"/>
</dbReference>
<dbReference type="InterPro" id="IPR003593">
    <property type="entry name" value="AAA+_ATPase"/>
</dbReference>
<dbReference type="InterPro" id="IPR050763">
    <property type="entry name" value="ABC_transporter_ATP-binding"/>
</dbReference>
<dbReference type="AlphaFoldDB" id="A0A2P8DEH0"/>
<organism evidence="8 9">
    <name type="scientific">Murinocardiopsis flavida</name>
    <dbReference type="NCBI Taxonomy" id="645275"/>
    <lineage>
        <taxon>Bacteria</taxon>
        <taxon>Bacillati</taxon>
        <taxon>Actinomycetota</taxon>
        <taxon>Actinomycetes</taxon>
        <taxon>Streptosporangiales</taxon>
        <taxon>Nocardiopsidaceae</taxon>
        <taxon>Murinocardiopsis</taxon>
    </lineage>
</organism>
<dbReference type="SUPFAM" id="SSF52540">
    <property type="entry name" value="P-loop containing nucleoside triphosphate hydrolases"/>
    <property type="match status" value="1"/>
</dbReference>
<evidence type="ECO:0000256" key="4">
    <source>
        <dbReference type="ARBA" id="ARBA00022741"/>
    </source>
</evidence>
<sequence>MSASTRPVITTANLTKRYGRHQALFGLDMEVDEGEVFGFLGPNGSGKTTTIRILLDLIRRSGGESRVFGLDTRADGMAIRRRVGYLPGELAMVSRRPARELLTHLANLRGGVPQHRISALAERLDLDLSRPVRGLSKGNKQKVGLIQAFMHDPDLLILDEPTSGLDPLLQQEFLAMVRRARADGRTVFMSSHVLSEVQDVADRAAVIRGGRIVAVEDIDALRDRMVREFRVRVAGRVRAEDFTAIDNLRELHIEGDSVRCTVDGSPDALVKAAARYTVLSLDSTEPDLEELFFHHYNRNGADGTVGIEGADRHAAA</sequence>
<dbReference type="InterPro" id="IPR027417">
    <property type="entry name" value="P-loop_NTPase"/>
</dbReference>
<dbReference type="InterPro" id="IPR017871">
    <property type="entry name" value="ABC_transporter-like_CS"/>
</dbReference>
<dbReference type="PROSITE" id="PS50893">
    <property type="entry name" value="ABC_TRANSPORTER_2"/>
    <property type="match status" value="1"/>
</dbReference>
<dbReference type="GO" id="GO:0046677">
    <property type="term" value="P:response to antibiotic"/>
    <property type="evidence" value="ECO:0007669"/>
    <property type="project" value="UniProtKB-KW"/>
</dbReference>
<dbReference type="GO" id="GO:0016887">
    <property type="term" value="F:ATP hydrolysis activity"/>
    <property type="evidence" value="ECO:0007669"/>
    <property type="project" value="InterPro"/>
</dbReference>